<proteinExistence type="predicted"/>
<dbReference type="AlphaFoldDB" id="A0AAN6ZXK2"/>
<accession>A0AAN6ZXK2</accession>
<gene>
    <name evidence="2" type="ORF">C8A00DRAFT_14344</name>
</gene>
<protein>
    <submittedName>
        <fullName evidence="2">Uncharacterized protein</fullName>
    </submittedName>
</protein>
<feature type="compositionally biased region" description="Polar residues" evidence="1">
    <location>
        <begin position="538"/>
        <end position="551"/>
    </location>
</feature>
<feature type="region of interest" description="Disordered" evidence="1">
    <location>
        <begin position="449"/>
        <end position="475"/>
    </location>
</feature>
<feature type="compositionally biased region" description="Low complexity" evidence="1">
    <location>
        <begin position="464"/>
        <end position="473"/>
    </location>
</feature>
<keyword evidence="3" id="KW-1185">Reference proteome</keyword>
<comment type="caution">
    <text evidence="2">The sequence shown here is derived from an EMBL/GenBank/DDBJ whole genome shotgun (WGS) entry which is preliminary data.</text>
</comment>
<dbReference type="PANTHER" id="PTHR42037:SF1">
    <property type="match status" value="1"/>
</dbReference>
<feature type="compositionally biased region" description="Acidic residues" evidence="1">
    <location>
        <begin position="558"/>
        <end position="574"/>
    </location>
</feature>
<evidence type="ECO:0000313" key="2">
    <source>
        <dbReference type="EMBL" id="KAK4154567.1"/>
    </source>
</evidence>
<feature type="compositionally biased region" description="Basic and acidic residues" evidence="1">
    <location>
        <begin position="449"/>
        <end position="462"/>
    </location>
</feature>
<reference evidence="2" key="1">
    <citation type="journal article" date="2023" name="Mol. Phylogenet. Evol.">
        <title>Genome-scale phylogeny and comparative genomics of the fungal order Sordariales.</title>
        <authorList>
            <person name="Hensen N."/>
            <person name="Bonometti L."/>
            <person name="Westerberg I."/>
            <person name="Brannstrom I.O."/>
            <person name="Guillou S."/>
            <person name="Cros-Aarteil S."/>
            <person name="Calhoun S."/>
            <person name="Haridas S."/>
            <person name="Kuo A."/>
            <person name="Mondo S."/>
            <person name="Pangilinan J."/>
            <person name="Riley R."/>
            <person name="LaButti K."/>
            <person name="Andreopoulos B."/>
            <person name="Lipzen A."/>
            <person name="Chen C."/>
            <person name="Yan M."/>
            <person name="Daum C."/>
            <person name="Ng V."/>
            <person name="Clum A."/>
            <person name="Steindorff A."/>
            <person name="Ohm R.A."/>
            <person name="Martin F."/>
            <person name="Silar P."/>
            <person name="Natvig D.O."/>
            <person name="Lalanne C."/>
            <person name="Gautier V."/>
            <person name="Ament-Velasquez S.L."/>
            <person name="Kruys A."/>
            <person name="Hutchinson M.I."/>
            <person name="Powell A.J."/>
            <person name="Barry K."/>
            <person name="Miller A.N."/>
            <person name="Grigoriev I.V."/>
            <person name="Debuchy R."/>
            <person name="Gladieux P."/>
            <person name="Hiltunen Thoren M."/>
            <person name="Johannesson H."/>
        </authorList>
    </citation>
    <scope>NUCLEOTIDE SEQUENCE</scope>
    <source>
        <strain evidence="2">CBS 538.74</strain>
    </source>
</reference>
<reference evidence="2" key="2">
    <citation type="submission" date="2023-05" db="EMBL/GenBank/DDBJ databases">
        <authorList>
            <consortium name="Lawrence Berkeley National Laboratory"/>
            <person name="Steindorff A."/>
            <person name="Hensen N."/>
            <person name="Bonometti L."/>
            <person name="Westerberg I."/>
            <person name="Brannstrom I.O."/>
            <person name="Guillou S."/>
            <person name="Cros-Aarteil S."/>
            <person name="Calhoun S."/>
            <person name="Haridas S."/>
            <person name="Kuo A."/>
            <person name="Mondo S."/>
            <person name="Pangilinan J."/>
            <person name="Riley R."/>
            <person name="Labutti K."/>
            <person name="Andreopoulos B."/>
            <person name="Lipzen A."/>
            <person name="Chen C."/>
            <person name="Yanf M."/>
            <person name="Daum C."/>
            <person name="Ng V."/>
            <person name="Clum A."/>
            <person name="Ohm R."/>
            <person name="Martin F."/>
            <person name="Silar P."/>
            <person name="Natvig D."/>
            <person name="Lalanne C."/>
            <person name="Gautier V."/>
            <person name="Ament-Velasquez S.L."/>
            <person name="Kruys A."/>
            <person name="Hutchinson M.I."/>
            <person name="Powell A.J."/>
            <person name="Barry K."/>
            <person name="Miller A.N."/>
            <person name="Grigoriev I.V."/>
            <person name="Debuchy R."/>
            <person name="Gladieux P."/>
            <person name="Thoren M.H."/>
            <person name="Johannesson H."/>
        </authorList>
    </citation>
    <scope>NUCLEOTIDE SEQUENCE</scope>
    <source>
        <strain evidence="2">CBS 538.74</strain>
    </source>
</reference>
<organism evidence="2 3">
    <name type="scientific">Chaetomidium leptoderma</name>
    <dbReference type="NCBI Taxonomy" id="669021"/>
    <lineage>
        <taxon>Eukaryota</taxon>
        <taxon>Fungi</taxon>
        <taxon>Dikarya</taxon>
        <taxon>Ascomycota</taxon>
        <taxon>Pezizomycotina</taxon>
        <taxon>Sordariomycetes</taxon>
        <taxon>Sordariomycetidae</taxon>
        <taxon>Sordariales</taxon>
        <taxon>Chaetomiaceae</taxon>
        <taxon>Chaetomidium</taxon>
    </lineage>
</organism>
<dbReference type="PANTHER" id="PTHR42037">
    <property type="match status" value="1"/>
</dbReference>
<sequence>MSEYLPLPPSLRKRFYEPVILLDALKAVYRKDQSISEPDLESGAGKSPKQTYFCFLNKLSQICDTQKCVSLGKTVSAIVVLDSGNIEYRFASNQRDSDELDTVKEYLTGILNVLGGVSDDEVNSRAFMAPVSSRVLQTVLAFNRPRVEFYMDQLLEDDRLDFCVRSSTLDGTSDGESAAAALRSLVPHLEAARNAPRLNNDEFARHSEALLKTIDSHYASSLEEYMKKKTRGETTMVDSPWNEVRHALGRLLSYFIAIKVLISARKFWTRLFVDFEVTTIPSSEPLAEPPVIRRTAKGIITRMGRNKATIDAYQAHAEHLQSHNLDKNIQHRVNPRHFRPIVHAEVNLLDSVLREQAHIAAHGEDPLRFFNEADFGRYIGSSKPTCVLCHWYFSAHPSGVGCRETHGNLYYNWRPSEVCEADGEELAQQRLDILEGMVKDVRNEAGRAIRERTYTRRNHDSNDTPTNPLLTTNRGSSVYARAGEDGGIELAARFGQANMDVSSTRGWSGDSRETTPESLAGEDDEPQVVGSPLAPRDQTPTKSSLTPTQSGLDKHKEEEEEEEEEEEDGGGARL</sequence>
<name>A0AAN6ZXK2_9PEZI</name>
<dbReference type="Proteomes" id="UP001302745">
    <property type="component" value="Unassembled WGS sequence"/>
</dbReference>
<evidence type="ECO:0000256" key="1">
    <source>
        <dbReference type="SAM" id="MobiDB-lite"/>
    </source>
</evidence>
<dbReference type="Pfam" id="PF14441">
    <property type="entry name" value="OTT_1508_deam"/>
    <property type="match status" value="1"/>
</dbReference>
<dbReference type="EMBL" id="MU856909">
    <property type="protein sequence ID" value="KAK4154567.1"/>
    <property type="molecule type" value="Genomic_DNA"/>
</dbReference>
<dbReference type="InterPro" id="IPR027796">
    <property type="entry name" value="OTT_1508_deam-like"/>
</dbReference>
<feature type="region of interest" description="Disordered" evidence="1">
    <location>
        <begin position="501"/>
        <end position="574"/>
    </location>
</feature>
<evidence type="ECO:0000313" key="3">
    <source>
        <dbReference type="Proteomes" id="UP001302745"/>
    </source>
</evidence>